<dbReference type="SUPFAM" id="SSF51905">
    <property type="entry name" value="FAD/NAD(P)-binding domain"/>
    <property type="match status" value="1"/>
</dbReference>
<dbReference type="InterPro" id="IPR042204">
    <property type="entry name" value="2Fe-2S-bd_N"/>
</dbReference>
<evidence type="ECO:0000313" key="3">
    <source>
        <dbReference type="EMBL" id="BBE41839.1"/>
    </source>
</evidence>
<dbReference type="PROSITE" id="PS00197">
    <property type="entry name" value="2FE2S_FER_1"/>
    <property type="match status" value="1"/>
</dbReference>
<dbReference type="Gene3D" id="3.10.20.440">
    <property type="entry name" value="2Fe-2S iron-sulphur cluster binding domain, sarcosine oxidase, alpha subunit, N-terminal domain"/>
    <property type="match status" value="1"/>
</dbReference>
<dbReference type="EMBL" id="AP018732">
    <property type="protein sequence ID" value="BBE41839.1"/>
    <property type="molecule type" value="Genomic_DNA"/>
</dbReference>
<dbReference type="PRINTS" id="PR00469">
    <property type="entry name" value="PNDRDTASEII"/>
</dbReference>
<dbReference type="PANTHER" id="PTHR42949:SF3">
    <property type="entry name" value="ANAEROBIC GLYCEROL-3-PHOSPHATE DEHYDROGENASE SUBUNIT B"/>
    <property type="match status" value="1"/>
</dbReference>
<dbReference type="Gene3D" id="3.50.50.60">
    <property type="entry name" value="FAD/NAD(P)-binding domain"/>
    <property type="match status" value="2"/>
</dbReference>
<evidence type="ECO:0000259" key="2">
    <source>
        <dbReference type="Pfam" id="PF07992"/>
    </source>
</evidence>
<dbReference type="InterPro" id="IPR023753">
    <property type="entry name" value="FAD/NAD-binding_dom"/>
</dbReference>
<dbReference type="KEGG" id="ccai:NAS2_0450"/>
<gene>
    <name evidence="3" type="ORF">NAS2_0450</name>
</gene>
<dbReference type="GO" id="GO:0051537">
    <property type="term" value="F:2 iron, 2 sulfur cluster binding"/>
    <property type="evidence" value="ECO:0007669"/>
    <property type="project" value="InterPro"/>
</dbReference>
<dbReference type="PRINTS" id="PR00368">
    <property type="entry name" value="FADPNR"/>
</dbReference>
<evidence type="ECO:0000313" key="4">
    <source>
        <dbReference type="Proteomes" id="UP000509448"/>
    </source>
</evidence>
<dbReference type="Pfam" id="PF13510">
    <property type="entry name" value="Fer2_4"/>
    <property type="match status" value="1"/>
</dbReference>
<dbReference type="GO" id="GO:0008115">
    <property type="term" value="F:sarcosine oxidase activity"/>
    <property type="evidence" value="ECO:0007669"/>
    <property type="project" value="UniProtKB-EC"/>
</dbReference>
<dbReference type="EC" id="1.5.3.1" evidence="3"/>
<sequence length="493" mass="53784">MFPRPTGQSMQDRRIWEHPILKWDRSKSVKLNYNGQEMTAYTNETIAAALYAAGVVAFTRSGYLHRSRGPFCMIGKCSQCMMRVDGVPHVRTCITPVDDGVLVETDNPHDSEYPTPRYELKVEKQEVSYDFVIVGAGPAGLSAALSAAPSGMRIAVLDQSPYPGGQLIKQTHKFFGTKESFAGTRGVDIARNLVSWLKDYQNVEIYPMTQVVGYFPPEGVLMAVRADGVGKYKVMMIRANKFLVAAGAMERTLAFPGNDLPGIMGAGSAQTLMNVFGIRPADDVMVIGAGNVGVIVAYQARQAGINVKAVIDILPKTAAYLVHAAKIRRMQIPVLMEHTIKGAYGKDSVESAVIYQVDKSFKPIEGSEKEIKVDGIWMAVGLSPSTELLEKMGARIKFVPELGGYVPYRTKYLETSVNGVYVAGDASGIEEASTAMMEGRIAGISAAISSGRGTDSMVEERRKAVEWLDLFRESPDYKRIKAGISKVLIEEVA</sequence>
<protein>
    <submittedName>
        <fullName evidence="3">Sarcosine oxidase alpha subunit</fullName>
        <ecNumber evidence="3">1.5.3.1</ecNumber>
    </submittedName>
</protein>
<keyword evidence="1 3" id="KW-0560">Oxidoreductase</keyword>
<keyword evidence="4" id="KW-1185">Reference proteome</keyword>
<organism evidence="3 4">
    <name type="scientific">Conexivisphaera calida</name>
    <dbReference type="NCBI Taxonomy" id="1874277"/>
    <lineage>
        <taxon>Archaea</taxon>
        <taxon>Nitrososphaerota</taxon>
        <taxon>Conexivisphaeria</taxon>
        <taxon>Conexivisphaerales</taxon>
        <taxon>Conexivisphaeraceae</taxon>
        <taxon>Conexivisphaera</taxon>
    </lineage>
</organism>
<dbReference type="CDD" id="cd00207">
    <property type="entry name" value="fer2"/>
    <property type="match status" value="1"/>
</dbReference>
<dbReference type="Proteomes" id="UP000509448">
    <property type="component" value="Chromosome"/>
</dbReference>
<dbReference type="PANTHER" id="PTHR42949">
    <property type="entry name" value="ANAEROBIC GLYCEROL-3-PHOSPHATE DEHYDROGENASE SUBUNIT B"/>
    <property type="match status" value="1"/>
</dbReference>
<dbReference type="RefSeq" id="WP_232085580.1">
    <property type="nucleotide sequence ID" value="NZ_AP018732.1"/>
</dbReference>
<reference evidence="3 4" key="1">
    <citation type="journal article" date="2019" name="ISME J.">
        <title>Isolation and characterization of a thermophilic sulfur- and iron-reducing thaumarchaeote from a terrestrial acidic hot spring.</title>
        <authorList>
            <person name="Kato S."/>
            <person name="Itoh T."/>
            <person name="Yuki M."/>
            <person name="Nagamori M."/>
            <person name="Ohnishi M."/>
            <person name="Uematsu K."/>
            <person name="Suzuki K."/>
            <person name="Takashina T."/>
            <person name="Ohkuma M."/>
        </authorList>
    </citation>
    <scope>NUCLEOTIDE SEQUENCE [LARGE SCALE GENOMIC DNA]</scope>
    <source>
        <strain evidence="3 4">NAS-02</strain>
    </source>
</reference>
<name>A0A4P2VBE3_9ARCH</name>
<dbReference type="InterPro" id="IPR006058">
    <property type="entry name" value="2Fe2S_fd_BS"/>
</dbReference>
<dbReference type="InterPro" id="IPR001041">
    <property type="entry name" value="2Fe-2S_ferredoxin-type"/>
</dbReference>
<proteinExistence type="predicted"/>
<dbReference type="SUPFAM" id="SSF54292">
    <property type="entry name" value="2Fe-2S ferredoxin-like"/>
    <property type="match status" value="1"/>
</dbReference>
<evidence type="ECO:0000256" key="1">
    <source>
        <dbReference type="ARBA" id="ARBA00023002"/>
    </source>
</evidence>
<feature type="domain" description="FAD/NAD(P)-binding" evidence="2">
    <location>
        <begin position="129"/>
        <end position="439"/>
    </location>
</feature>
<dbReference type="InterPro" id="IPR036010">
    <property type="entry name" value="2Fe-2S_ferredoxin-like_sf"/>
</dbReference>
<dbReference type="AlphaFoldDB" id="A0A4P2VBE3"/>
<accession>A0A4P2VBE3</accession>
<dbReference type="GeneID" id="55584268"/>
<dbReference type="InterPro" id="IPR036188">
    <property type="entry name" value="FAD/NAD-bd_sf"/>
</dbReference>
<dbReference type="Pfam" id="PF07992">
    <property type="entry name" value="Pyr_redox_2"/>
    <property type="match status" value="1"/>
</dbReference>
<dbReference type="InterPro" id="IPR051691">
    <property type="entry name" value="Metab_Enz_Cyan_OpOx_G3PDH"/>
</dbReference>